<dbReference type="InterPro" id="IPR006189">
    <property type="entry name" value="CHASE_dom"/>
</dbReference>
<dbReference type="PANTHER" id="PTHR45339">
    <property type="entry name" value="HYBRID SIGNAL TRANSDUCTION HISTIDINE KINASE J"/>
    <property type="match status" value="1"/>
</dbReference>
<dbReference type="AlphaFoldDB" id="A0A4R6UU70"/>
<evidence type="ECO:0000256" key="8">
    <source>
        <dbReference type="ARBA" id="ARBA00023136"/>
    </source>
</evidence>
<keyword evidence="8 10" id="KW-0472">Membrane</keyword>
<dbReference type="InterPro" id="IPR005467">
    <property type="entry name" value="His_kinase_dom"/>
</dbReference>
<comment type="catalytic activity">
    <reaction evidence="1">
        <text>ATP + protein L-histidine = ADP + protein N-phospho-L-histidine.</text>
        <dbReference type="EC" id="2.7.13.3"/>
    </reaction>
</comment>
<feature type="domain" description="PAC" evidence="14">
    <location>
        <begin position="426"/>
        <end position="476"/>
    </location>
</feature>
<evidence type="ECO:0000259" key="13">
    <source>
        <dbReference type="PROSITE" id="PS50112"/>
    </source>
</evidence>
<reference evidence="16 17" key="1">
    <citation type="submission" date="2019-03" db="EMBL/GenBank/DDBJ databases">
        <title>Genomic Encyclopedia of Type Strains, Phase IV (KMG-IV): sequencing the most valuable type-strain genomes for metagenomic binning, comparative biology and taxonomic classification.</title>
        <authorList>
            <person name="Goeker M."/>
        </authorList>
    </citation>
    <scope>NUCLEOTIDE SEQUENCE [LARGE SCALE GENOMIC DNA]</scope>
    <source>
        <strain evidence="16 17">DSM 103792</strain>
    </source>
</reference>
<evidence type="ECO:0000313" key="17">
    <source>
        <dbReference type="Proteomes" id="UP000295375"/>
    </source>
</evidence>
<dbReference type="CDD" id="cd16922">
    <property type="entry name" value="HATPase_EvgS-ArcB-TorS-like"/>
    <property type="match status" value="1"/>
</dbReference>
<dbReference type="Gene3D" id="3.30.450.20">
    <property type="entry name" value="PAS domain"/>
    <property type="match status" value="2"/>
</dbReference>
<name>A0A4R6UU70_9GAMM</name>
<evidence type="ECO:0000259" key="12">
    <source>
        <dbReference type="PROSITE" id="PS50110"/>
    </source>
</evidence>
<dbReference type="Pfam" id="PF03924">
    <property type="entry name" value="CHASE"/>
    <property type="match status" value="1"/>
</dbReference>
<dbReference type="OrthoDB" id="9810730at2"/>
<dbReference type="InterPro" id="IPR000014">
    <property type="entry name" value="PAS"/>
</dbReference>
<dbReference type="InterPro" id="IPR004358">
    <property type="entry name" value="Sig_transdc_His_kin-like_C"/>
</dbReference>
<evidence type="ECO:0000313" key="16">
    <source>
        <dbReference type="EMBL" id="TDQ49816.1"/>
    </source>
</evidence>
<dbReference type="PROSITE" id="PS50110">
    <property type="entry name" value="RESPONSE_REGULATORY"/>
    <property type="match status" value="3"/>
</dbReference>
<keyword evidence="5 10" id="KW-0812">Transmembrane</keyword>
<evidence type="ECO:0000256" key="2">
    <source>
        <dbReference type="ARBA" id="ARBA00004370"/>
    </source>
</evidence>
<evidence type="ECO:0000256" key="5">
    <source>
        <dbReference type="ARBA" id="ARBA00022692"/>
    </source>
</evidence>
<dbReference type="Gene3D" id="1.10.287.130">
    <property type="match status" value="1"/>
</dbReference>
<dbReference type="RefSeq" id="WP_133588456.1">
    <property type="nucleotide sequence ID" value="NZ_CP037953.1"/>
</dbReference>
<evidence type="ECO:0000256" key="3">
    <source>
        <dbReference type="ARBA" id="ARBA00012438"/>
    </source>
</evidence>
<dbReference type="SUPFAM" id="SSF47384">
    <property type="entry name" value="Homodimeric domain of signal transducing histidine kinase"/>
    <property type="match status" value="1"/>
</dbReference>
<dbReference type="GO" id="GO:0000155">
    <property type="term" value="F:phosphorelay sensor kinase activity"/>
    <property type="evidence" value="ECO:0007669"/>
    <property type="project" value="InterPro"/>
</dbReference>
<dbReference type="PROSITE" id="PS50109">
    <property type="entry name" value="HIS_KIN"/>
    <property type="match status" value="1"/>
</dbReference>
<evidence type="ECO:0000259" key="15">
    <source>
        <dbReference type="PROSITE" id="PS50839"/>
    </source>
</evidence>
<dbReference type="PROSITE" id="PS50112">
    <property type="entry name" value="PAS"/>
    <property type="match status" value="2"/>
</dbReference>
<keyword evidence="4 9" id="KW-0597">Phosphoprotein</keyword>
<keyword evidence="7" id="KW-0902">Two-component regulatory system</keyword>
<dbReference type="FunFam" id="3.30.565.10:FF:000010">
    <property type="entry name" value="Sensor histidine kinase RcsC"/>
    <property type="match status" value="1"/>
</dbReference>
<dbReference type="CDD" id="cd17546">
    <property type="entry name" value="REC_hyHK_CKI1_RcsC-like"/>
    <property type="match status" value="1"/>
</dbReference>
<evidence type="ECO:0000259" key="11">
    <source>
        <dbReference type="PROSITE" id="PS50109"/>
    </source>
</evidence>
<dbReference type="Pfam" id="PF00512">
    <property type="entry name" value="HisKA"/>
    <property type="match status" value="1"/>
</dbReference>
<dbReference type="PROSITE" id="PS50839">
    <property type="entry name" value="CHASE"/>
    <property type="match status" value="1"/>
</dbReference>
<dbReference type="Pfam" id="PF00072">
    <property type="entry name" value="Response_reg"/>
    <property type="match status" value="3"/>
</dbReference>
<evidence type="ECO:0000256" key="10">
    <source>
        <dbReference type="SAM" id="Phobius"/>
    </source>
</evidence>
<feature type="domain" description="Response regulatory" evidence="12">
    <location>
        <begin position="1124"/>
        <end position="1240"/>
    </location>
</feature>
<feature type="transmembrane region" description="Helical" evidence="10">
    <location>
        <begin position="12"/>
        <end position="34"/>
    </location>
</feature>
<feature type="domain" description="Histidine kinase" evidence="11">
    <location>
        <begin position="615"/>
        <end position="843"/>
    </location>
</feature>
<proteinExistence type="predicted"/>
<feature type="domain" description="CHASE" evidence="15">
    <location>
        <begin position="77"/>
        <end position="291"/>
    </location>
</feature>
<organism evidence="16 17">
    <name type="scientific">Permianibacter aggregans</name>
    <dbReference type="NCBI Taxonomy" id="1510150"/>
    <lineage>
        <taxon>Bacteria</taxon>
        <taxon>Pseudomonadati</taxon>
        <taxon>Pseudomonadota</taxon>
        <taxon>Gammaproteobacteria</taxon>
        <taxon>Pseudomonadales</taxon>
        <taxon>Pseudomonadaceae</taxon>
        <taxon>Permianibacter</taxon>
    </lineage>
</organism>
<feature type="transmembrane region" description="Helical" evidence="10">
    <location>
        <begin position="307"/>
        <end position="329"/>
    </location>
</feature>
<dbReference type="Pfam" id="PF02518">
    <property type="entry name" value="HATPase_c"/>
    <property type="match status" value="1"/>
</dbReference>
<dbReference type="EMBL" id="SNYM01000003">
    <property type="protein sequence ID" value="TDQ49816.1"/>
    <property type="molecule type" value="Genomic_DNA"/>
</dbReference>
<dbReference type="SMART" id="SM00388">
    <property type="entry name" value="HisKA"/>
    <property type="match status" value="1"/>
</dbReference>
<dbReference type="InterPro" id="IPR000700">
    <property type="entry name" value="PAS-assoc_C"/>
</dbReference>
<dbReference type="Gene3D" id="3.30.565.10">
    <property type="entry name" value="Histidine kinase-like ATPase, C-terminal domain"/>
    <property type="match status" value="1"/>
</dbReference>
<dbReference type="PRINTS" id="PR00344">
    <property type="entry name" value="BCTRLSENSOR"/>
</dbReference>
<feature type="domain" description="PAS" evidence="13">
    <location>
        <begin position="470"/>
        <end position="539"/>
    </location>
</feature>
<dbReference type="InterPro" id="IPR036890">
    <property type="entry name" value="HATPase_C_sf"/>
</dbReference>
<dbReference type="SUPFAM" id="SSF55874">
    <property type="entry name" value="ATPase domain of HSP90 chaperone/DNA topoisomerase II/histidine kinase"/>
    <property type="match status" value="1"/>
</dbReference>
<dbReference type="InterPro" id="IPR036097">
    <property type="entry name" value="HisK_dim/P_sf"/>
</dbReference>
<protein>
    <recommendedName>
        <fullName evidence="3">histidine kinase</fullName>
        <ecNumber evidence="3">2.7.13.3</ecNumber>
    </recommendedName>
</protein>
<dbReference type="SMART" id="SM00448">
    <property type="entry name" value="REC"/>
    <property type="match status" value="3"/>
</dbReference>
<feature type="domain" description="Response regulatory" evidence="12">
    <location>
        <begin position="864"/>
        <end position="976"/>
    </location>
</feature>
<keyword evidence="6 10" id="KW-1133">Transmembrane helix</keyword>
<evidence type="ECO:0000256" key="9">
    <source>
        <dbReference type="PROSITE-ProRule" id="PRU00169"/>
    </source>
</evidence>
<evidence type="ECO:0000259" key="14">
    <source>
        <dbReference type="PROSITE" id="PS50113"/>
    </source>
</evidence>
<dbReference type="CDD" id="cd00082">
    <property type="entry name" value="HisKA"/>
    <property type="match status" value="1"/>
</dbReference>
<keyword evidence="17" id="KW-1185">Reference proteome</keyword>
<evidence type="ECO:0000256" key="6">
    <source>
        <dbReference type="ARBA" id="ARBA00022989"/>
    </source>
</evidence>
<dbReference type="InterPro" id="IPR003594">
    <property type="entry name" value="HATPase_dom"/>
</dbReference>
<comment type="caution">
    <text evidence="16">The sequence shown here is derived from an EMBL/GenBank/DDBJ whole genome shotgun (WGS) entry which is preliminary data.</text>
</comment>
<accession>A0A4R6UU70</accession>
<gene>
    <name evidence="16" type="ORF">EV696_103188</name>
</gene>
<dbReference type="InterPro" id="IPR001610">
    <property type="entry name" value="PAC"/>
</dbReference>
<dbReference type="GO" id="GO:0016020">
    <property type="term" value="C:membrane"/>
    <property type="evidence" value="ECO:0007669"/>
    <property type="project" value="UniProtKB-SubCell"/>
</dbReference>
<dbReference type="SMART" id="SM01079">
    <property type="entry name" value="CHASE"/>
    <property type="match status" value="1"/>
</dbReference>
<dbReference type="InterPro" id="IPR042240">
    <property type="entry name" value="CHASE_sf"/>
</dbReference>
<feature type="domain" description="Response regulatory" evidence="12">
    <location>
        <begin position="984"/>
        <end position="1101"/>
    </location>
</feature>
<dbReference type="NCBIfam" id="TIGR00229">
    <property type="entry name" value="sensory_box"/>
    <property type="match status" value="2"/>
</dbReference>
<dbReference type="InterPro" id="IPR003661">
    <property type="entry name" value="HisK_dim/P_dom"/>
</dbReference>
<dbReference type="SUPFAM" id="SSF52172">
    <property type="entry name" value="CheY-like"/>
    <property type="match status" value="3"/>
</dbReference>
<dbReference type="SMART" id="SM00086">
    <property type="entry name" value="PAC"/>
    <property type="match status" value="2"/>
</dbReference>
<dbReference type="CDD" id="cd00130">
    <property type="entry name" value="PAS"/>
    <property type="match status" value="2"/>
</dbReference>
<dbReference type="CDD" id="cd00156">
    <property type="entry name" value="REC"/>
    <property type="match status" value="1"/>
</dbReference>
<feature type="modified residue" description="4-aspartylphosphate" evidence="9">
    <location>
        <position position="1174"/>
    </location>
</feature>
<dbReference type="Pfam" id="PF13426">
    <property type="entry name" value="PAS_9"/>
    <property type="match status" value="2"/>
</dbReference>
<dbReference type="PROSITE" id="PS50113">
    <property type="entry name" value="PAC"/>
    <property type="match status" value="1"/>
</dbReference>
<feature type="domain" description="PAS" evidence="13">
    <location>
        <begin position="349"/>
        <end position="418"/>
    </location>
</feature>
<dbReference type="SMART" id="SM00091">
    <property type="entry name" value="PAS"/>
    <property type="match status" value="2"/>
</dbReference>
<sequence>MESFKSHPFWRLAGIFLLVFGCLLLATAIIWRYASQQDQTIAQQQFNKEVDELVSVLNQHMQSYEVILRAASAFFSASDHVTRAEWREFTSRLRLDTTHPGLQGIGFTPRVPTSDILAHVEQTRAEGFPLYTIQPLSPDAEHEYYPIHYLEPAGWDNLRVLGFDLASEPTRLAAMKQAQRERRPIMSAPVTLVQLTAESPEPGVTLFWPIHDKSVLSSTQESHFLGFVYSAIRIPELINSALLSRLERLALTLKDVQAKDGKLFYSTTGERLPQYMAMRQLNFAGRTWQLEFSSTPAFEKQVYNNSALLIVLIGTGLSGLIALAVVVYFHQRFRMQQQRDILTQQLQQREERFRTLLDGAPNAMLMVDSQGSIEWINPQAEALFGYSRDELLNQSVELLLPERYRTQHSSWRHAFQQAPSPRQMGSGRELFARRKDGSEVPVEIGLSPVQTEYGVKTIGSIIDLSARRHAEERAKMLVEAAPNAIVLVNADGEIELINSQSEQLFGYTRSELIGEKVEMLIPEQMRPNHPTLRESYHEAPTQRQMGGNRELFARHKSGRSIPVEVGLAPIIAGGRRLIQAAVIDISARKAAEHKLREQAEQLALANRYKSEFLANMSHELRTPLNSILILSEQLKLNADGNLSSKQTDHADIINRSGSDLLSLINDILDLSKIEAGRMTLIMENVDVREMVAKLESTFQAMADAKFLQLRSDIHDDVPSSINTDGQRLQQIIRNLLSNALKFTEQGQIVVEIKVVETDIIATPDHRALCIAVRDTGIGIAPEQQETIFQAFRQADGSTSRRFGGTGLGLTISRQLAELLGGEILLESRVGGGSTFRLFIPLSDAKKTTTTTEVKISGPKANAPSILVVEDDPGFSQVLSDTANQYGFTCYATSSGVQAIKLLQEHRFEGIVLDLLLPDISGWQVLKEVRANPETQHLPVHIVTCVQGPKTWQDQQLHYLVKPVRNDDLQRLLKTILLDNVASKNVLLVEDNATEREYYAQLLQQLGLSVVTCADAESALLAYRQERFACLIVDLELPDMSGLELLQKLQDERPLTDTRVVIHTGLDLSEQESRQIQQLHACLVAKNSSSDGALLDAVHPFLSGVVPEPKLDPPAAIMPLLQGARVLLVDDDVRNIYAMSALLEKFQLQVVVARNGQEAVHTLAKDRAFDLILMDMAMPVMDGYTATRILKQENSLAVPIVAVTAHAMKGDREKCLASGADDYLAKPVDEASMQQMLARWLKRVQGV</sequence>
<dbReference type="Gene3D" id="3.40.50.2300">
    <property type="match status" value="3"/>
</dbReference>
<feature type="modified residue" description="4-aspartylphosphate" evidence="9">
    <location>
        <position position="1033"/>
    </location>
</feature>
<dbReference type="InterPro" id="IPR035965">
    <property type="entry name" value="PAS-like_dom_sf"/>
</dbReference>
<dbReference type="EC" id="2.7.13.3" evidence="3"/>
<dbReference type="SMART" id="SM00387">
    <property type="entry name" value="HATPase_c"/>
    <property type="match status" value="1"/>
</dbReference>
<evidence type="ECO:0000256" key="7">
    <source>
        <dbReference type="ARBA" id="ARBA00023012"/>
    </source>
</evidence>
<evidence type="ECO:0000256" key="4">
    <source>
        <dbReference type="ARBA" id="ARBA00022553"/>
    </source>
</evidence>
<dbReference type="InterPro" id="IPR001789">
    <property type="entry name" value="Sig_transdc_resp-reg_receiver"/>
</dbReference>
<dbReference type="PROSITE" id="PS51257">
    <property type="entry name" value="PROKAR_LIPOPROTEIN"/>
    <property type="match status" value="1"/>
</dbReference>
<evidence type="ECO:0000256" key="1">
    <source>
        <dbReference type="ARBA" id="ARBA00000085"/>
    </source>
</evidence>
<dbReference type="PANTHER" id="PTHR45339:SF1">
    <property type="entry name" value="HYBRID SIGNAL TRANSDUCTION HISTIDINE KINASE J"/>
    <property type="match status" value="1"/>
</dbReference>
<dbReference type="Proteomes" id="UP000295375">
    <property type="component" value="Unassembled WGS sequence"/>
</dbReference>
<feature type="modified residue" description="4-aspartylphosphate" evidence="9">
    <location>
        <position position="913"/>
    </location>
</feature>
<dbReference type="Gene3D" id="3.30.450.350">
    <property type="entry name" value="CHASE domain"/>
    <property type="match status" value="1"/>
</dbReference>
<dbReference type="InterPro" id="IPR011006">
    <property type="entry name" value="CheY-like_superfamily"/>
</dbReference>
<comment type="subcellular location">
    <subcellularLocation>
        <location evidence="2">Membrane</location>
    </subcellularLocation>
</comment>
<dbReference type="SUPFAM" id="SSF55785">
    <property type="entry name" value="PYP-like sensor domain (PAS domain)"/>
    <property type="match status" value="2"/>
</dbReference>